<dbReference type="EMBL" id="AZGZ01000036">
    <property type="protein sequence ID" value="KZZ87242.1"/>
    <property type="molecule type" value="Genomic_DNA"/>
</dbReference>
<feature type="compositionally biased region" description="Basic and acidic residues" evidence="1">
    <location>
        <begin position="653"/>
        <end position="663"/>
    </location>
</feature>
<feature type="compositionally biased region" description="Low complexity" evidence="1">
    <location>
        <begin position="98"/>
        <end position="107"/>
    </location>
</feature>
<evidence type="ECO:0000313" key="3">
    <source>
        <dbReference type="Proteomes" id="UP000242877"/>
    </source>
</evidence>
<feature type="compositionally biased region" description="Polar residues" evidence="1">
    <location>
        <begin position="403"/>
        <end position="417"/>
    </location>
</feature>
<reference evidence="2 3" key="1">
    <citation type="journal article" date="2016" name="Genome Biol. Evol.">
        <title>Divergent and convergent evolution of fungal pathogenicity.</title>
        <authorList>
            <person name="Shang Y."/>
            <person name="Xiao G."/>
            <person name="Zheng P."/>
            <person name="Cen K."/>
            <person name="Zhan S."/>
            <person name="Wang C."/>
        </authorList>
    </citation>
    <scope>NUCLEOTIDE SEQUENCE [LARGE SCALE GENOMIC DNA]</scope>
    <source>
        <strain evidence="2 3">ARSEF 7405</strain>
    </source>
</reference>
<proteinExistence type="predicted"/>
<feature type="compositionally biased region" description="Polar residues" evidence="1">
    <location>
        <begin position="580"/>
        <end position="595"/>
    </location>
</feature>
<keyword evidence="3" id="KW-1185">Reference proteome</keyword>
<feature type="region of interest" description="Disordered" evidence="1">
    <location>
        <begin position="790"/>
        <end position="900"/>
    </location>
</feature>
<feature type="region of interest" description="Disordered" evidence="1">
    <location>
        <begin position="695"/>
        <end position="714"/>
    </location>
</feature>
<gene>
    <name evidence="2" type="ORF">AAP_05766</name>
</gene>
<accession>A0A162ICY3</accession>
<evidence type="ECO:0000256" key="1">
    <source>
        <dbReference type="SAM" id="MobiDB-lite"/>
    </source>
</evidence>
<sequence length="900" mass="97190">MGLEECRSYILIPDSVPFHLYFILVPVRHTRAVGTKGACRIMSASHGSHVAEHEMSTQDTRDGASHQTSHGAVNDASSRARRDDGDGATQAESRDSDSSTAPSAPAAYNQSQTPIDDSAEEIPSDMTDTFAQMMELRNNNPAMFDRLMRAVQGQSSPLSASSPGPAASRTSRAASSVAGAREASPAQQTFLHVGIKAGSSAGKRPEQKHHTSTEKPSSASSKGEKNSDKSPSPDRSTSAQKPIPRDSKEKQVTQVQPQSQSPKQSQVRSSQDTSQSTPTSKRTSGKPMKRPFFSEAGRLSLSRATSHYLSTKAANAGKDFSPESCYNILTPDIGGFENLCKRIEEAGLFIDRREYGRVLVKALQIPSRQSKPSTAPASESPHPQTTPRPASSPIDVPHGLNFPTATPMEQTESTPIVSHSYVPPAMQAPLPGPASQQPPNQFGHSSTNPFTSLPGTKAGTFTLFPSTSNFIPYSSPSSFPFPPPQYTGPPQLTGPGPIPAYTQQQMLRKETPSTGQRPSGQQPISTTTQHPIPGVPGGVRPPSPLPYGALGPGTPPEPRLQRVTPQNQPQLNQFNPTPQGQTINQGTFQPSQVQPHQPRYDQERGTIFTPQGQPIQIPYYPLPPQLGGPQDGVTLTSINSGVKRHLSAATSSDTKKPRVDQKNVHPPNLPQMSPVQAQLPHGPAAQQGLFMTIPPEPKPRPRPPPPAPTSFTHGVRSRQDIISAINREKALAHMNYNRATIARDVLISSGRHPKEKPLNDHLKKLMENFKFVDYEMDLTTFRWDIVDPVKESTAPGTENTAALVTEDEKEKDGGDSDRKVAKKRENEADKNSTEKEKENGKDDAKRVDGEEGKGGQEEKEGHKDKESPAAKLLASFLGKPKPGEGDKSGPDTSHALKSRS</sequence>
<feature type="compositionally biased region" description="Basic and acidic residues" evidence="1">
    <location>
        <begin position="49"/>
        <end position="64"/>
    </location>
</feature>
<feature type="region of interest" description="Disordered" evidence="1">
    <location>
        <begin position="645"/>
        <end position="664"/>
    </location>
</feature>
<feature type="region of interest" description="Disordered" evidence="1">
    <location>
        <begin position="152"/>
        <end position="298"/>
    </location>
</feature>
<protein>
    <submittedName>
        <fullName evidence="2">AT hook motif family protein</fullName>
    </submittedName>
</protein>
<feature type="compositionally biased region" description="Low complexity" evidence="1">
    <location>
        <begin position="153"/>
        <end position="184"/>
    </location>
</feature>
<feature type="compositionally biased region" description="Basic and acidic residues" evidence="1">
    <location>
        <begin position="203"/>
        <end position="213"/>
    </location>
</feature>
<dbReference type="Proteomes" id="UP000242877">
    <property type="component" value="Unassembled WGS sequence"/>
</dbReference>
<feature type="compositionally biased region" description="Polar residues" evidence="1">
    <location>
        <begin position="434"/>
        <end position="454"/>
    </location>
</feature>
<dbReference type="OrthoDB" id="4173589at2759"/>
<feature type="compositionally biased region" description="Basic and acidic residues" evidence="1">
    <location>
        <begin position="806"/>
        <end position="868"/>
    </location>
</feature>
<feature type="region of interest" description="Disordered" evidence="1">
    <location>
        <begin position="366"/>
        <end position="454"/>
    </location>
</feature>
<evidence type="ECO:0000313" key="2">
    <source>
        <dbReference type="EMBL" id="KZZ87242.1"/>
    </source>
</evidence>
<dbReference type="AlphaFoldDB" id="A0A162ICY3"/>
<feature type="compositionally biased region" description="Low complexity" evidence="1">
    <location>
        <begin position="565"/>
        <end position="579"/>
    </location>
</feature>
<feature type="compositionally biased region" description="Low complexity" evidence="1">
    <location>
        <begin position="252"/>
        <end position="280"/>
    </location>
</feature>
<feature type="region of interest" description="Disordered" evidence="1">
    <location>
        <begin position="45"/>
        <end position="122"/>
    </location>
</feature>
<organism evidence="2 3">
    <name type="scientific">Ascosphaera apis ARSEF 7405</name>
    <dbReference type="NCBI Taxonomy" id="392613"/>
    <lineage>
        <taxon>Eukaryota</taxon>
        <taxon>Fungi</taxon>
        <taxon>Dikarya</taxon>
        <taxon>Ascomycota</taxon>
        <taxon>Pezizomycotina</taxon>
        <taxon>Eurotiomycetes</taxon>
        <taxon>Eurotiomycetidae</taxon>
        <taxon>Onygenales</taxon>
        <taxon>Ascosphaeraceae</taxon>
        <taxon>Ascosphaera</taxon>
    </lineage>
</organism>
<feature type="compositionally biased region" description="Polar residues" evidence="1">
    <location>
        <begin position="366"/>
        <end position="389"/>
    </location>
</feature>
<comment type="caution">
    <text evidence="2">The sequence shown here is derived from an EMBL/GenBank/DDBJ whole genome shotgun (WGS) entry which is preliminary data.</text>
</comment>
<feature type="compositionally biased region" description="Basic and acidic residues" evidence="1">
    <location>
        <begin position="222"/>
        <end position="232"/>
    </location>
</feature>
<name>A0A162ICY3_9EURO</name>
<feature type="region of interest" description="Disordered" evidence="1">
    <location>
        <begin position="475"/>
        <end position="597"/>
    </location>
</feature>
<dbReference type="VEuPathDB" id="FungiDB:AAP_05766"/>
<feature type="compositionally biased region" description="Polar residues" evidence="1">
    <location>
        <begin position="501"/>
        <end position="530"/>
    </location>
</feature>